<evidence type="ECO:0000256" key="1">
    <source>
        <dbReference type="SAM" id="SignalP"/>
    </source>
</evidence>
<keyword evidence="3" id="KW-1185">Reference proteome</keyword>
<dbReference type="EMBL" id="QGTR01000001">
    <property type="protein sequence ID" value="PWW04187.1"/>
    <property type="molecule type" value="Genomic_DNA"/>
</dbReference>
<feature type="chain" id="PRO_5016333047" evidence="1">
    <location>
        <begin position="24"/>
        <end position="93"/>
    </location>
</feature>
<dbReference type="Proteomes" id="UP000246352">
    <property type="component" value="Unassembled WGS sequence"/>
</dbReference>
<dbReference type="OrthoDB" id="7870851at2"/>
<gene>
    <name evidence="2" type="ORF">DFR52_101879</name>
</gene>
<dbReference type="AlphaFoldDB" id="A0A317PTC5"/>
<organism evidence="2 3">
    <name type="scientific">Hoeflea marina</name>
    <dbReference type="NCBI Taxonomy" id="274592"/>
    <lineage>
        <taxon>Bacteria</taxon>
        <taxon>Pseudomonadati</taxon>
        <taxon>Pseudomonadota</taxon>
        <taxon>Alphaproteobacteria</taxon>
        <taxon>Hyphomicrobiales</taxon>
        <taxon>Rhizobiaceae</taxon>
        <taxon>Hoeflea</taxon>
    </lineage>
</organism>
<accession>A0A317PTC5</accession>
<dbReference type="Gene3D" id="2.160.20.80">
    <property type="entry name" value="E3 ubiquitin-protein ligase SopA"/>
    <property type="match status" value="1"/>
</dbReference>
<dbReference type="RefSeq" id="WP_158284852.1">
    <property type="nucleotide sequence ID" value="NZ_QGTR01000001.1"/>
</dbReference>
<dbReference type="Pfam" id="PF00805">
    <property type="entry name" value="Pentapeptide"/>
    <property type="match status" value="1"/>
</dbReference>
<comment type="caution">
    <text evidence="2">The sequence shown here is derived from an EMBL/GenBank/DDBJ whole genome shotgun (WGS) entry which is preliminary data.</text>
</comment>
<sequence length="93" mass="9669">MPRRSAASLAAAAMLALSGSAHAFVQADLDKLETTGSCVDCDLSGAMLTGKVKPQADLSGANLTDAFFEEEDLTGVKLCNTIMADGRTDNRDC</sequence>
<reference evidence="2 3" key="1">
    <citation type="submission" date="2018-05" db="EMBL/GenBank/DDBJ databases">
        <title>Genomic Encyclopedia of Type Strains, Phase IV (KMG-IV): sequencing the most valuable type-strain genomes for metagenomic binning, comparative biology and taxonomic classification.</title>
        <authorList>
            <person name="Goeker M."/>
        </authorList>
    </citation>
    <scope>NUCLEOTIDE SEQUENCE [LARGE SCALE GENOMIC DNA]</scope>
    <source>
        <strain evidence="2 3">DSM 16791</strain>
    </source>
</reference>
<feature type="signal peptide" evidence="1">
    <location>
        <begin position="1"/>
        <end position="23"/>
    </location>
</feature>
<evidence type="ECO:0000313" key="3">
    <source>
        <dbReference type="Proteomes" id="UP000246352"/>
    </source>
</evidence>
<evidence type="ECO:0000313" key="2">
    <source>
        <dbReference type="EMBL" id="PWW04187.1"/>
    </source>
</evidence>
<dbReference type="SUPFAM" id="SSF141571">
    <property type="entry name" value="Pentapeptide repeat-like"/>
    <property type="match status" value="1"/>
</dbReference>
<dbReference type="InterPro" id="IPR001646">
    <property type="entry name" value="5peptide_repeat"/>
</dbReference>
<keyword evidence="1" id="KW-0732">Signal</keyword>
<protein>
    <submittedName>
        <fullName evidence="2">Pentapeptide repeat protein</fullName>
    </submittedName>
</protein>
<name>A0A317PTC5_9HYPH</name>
<proteinExistence type="predicted"/>